<sequence length="77" mass="8672">MGVAVERGQNHRRTGLTIDYTRLLFPLSCCLPLLDCPTPPPRWRSVARQQSSYHRVGVSAIQGFWADQPPLLLQLVS</sequence>
<accession>A0ACB9GG81</accession>
<dbReference type="EMBL" id="CM042010">
    <property type="protein sequence ID" value="KAI3782445.1"/>
    <property type="molecule type" value="Genomic_DNA"/>
</dbReference>
<protein>
    <submittedName>
        <fullName evidence="1">Uncharacterized protein</fullName>
    </submittedName>
</protein>
<proteinExistence type="predicted"/>
<evidence type="ECO:0000313" key="1">
    <source>
        <dbReference type="EMBL" id="KAI3782445.1"/>
    </source>
</evidence>
<dbReference type="Proteomes" id="UP001055811">
    <property type="component" value="Linkage Group LG02"/>
</dbReference>
<reference evidence="2" key="1">
    <citation type="journal article" date="2022" name="Mol. Ecol. Resour.">
        <title>The genomes of chicory, endive, great burdock and yacon provide insights into Asteraceae palaeo-polyploidization history and plant inulin production.</title>
        <authorList>
            <person name="Fan W."/>
            <person name="Wang S."/>
            <person name="Wang H."/>
            <person name="Wang A."/>
            <person name="Jiang F."/>
            <person name="Liu H."/>
            <person name="Zhao H."/>
            <person name="Xu D."/>
            <person name="Zhang Y."/>
        </authorList>
    </citation>
    <scope>NUCLEOTIDE SEQUENCE [LARGE SCALE GENOMIC DNA]</scope>
    <source>
        <strain evidence="2">cv. Punajuju</strain>
    </source>
</reference>
<organism evidence="1 2">
    <name type="scientific">Cichorium intybus</name>
    <name type="common">Chicory</name>
    <dbReference type="NCBI Taxonomy" id="13427"/>
    <lineage>
        <taxon>Eukaryota</taxon>
        <taxon>Viridiplantae</taxon>
        <taxon>Streptophyta</taxon>
        <taxon>Embryophyta</taxon>
        <taxon>Tracheophyta</taxon>
        <taxon>Spermatophyta</taxon>
        <taxon>Magnoliopsida</taxon>
        <taxon>eudicotyledons</taxon>
        <taxon>Gunneridae</taxon>
        <taxon>Pentapetalae</taxon>
        <taxon>asterids</taxon>
        <taxon>campanulids</taxon>
        <taxon>Asterales</taxon>
        <taxon>Asteraceae</taxon>
        <taxon>Cichorioideae</taxon>
        <taxon>Cichorieae</taxon>
        <taxon>Cichoriinae</taxon>
        <taxon>Cichorium</taxon>
    </lineage>
</organism>
<gene>
    <name evidence="1" type="ORF">L2E82_12492</name>
</gene>
<comment type="caution">
    <text evidence="1">The sequence shown here is derived from an EMBL/GenBank/DDBJ whole genome shotgun (WGS) entry which is preliminary data.</text>
</comment>
<reference evidence="1 2" key="2">
    <citation type="journal article" date="2022" name="Mol. Ecol. Resour.">
        <title>The genomes of chicory, endive, great burdock and yacon provide insights into Asteraceae paleo-polyploidization history and plant inulin production.</title>
        <authorList>
            <person name="Fan W."/>
            <person name="Wang S."/>
            <person name="Wang H."/>
            <person name="Wang A."/>
            <person name="Jiang F."/>
            <person name="Liu H."/>
            <person name="Zhao H."/>
            <person name="Xu D."/>
            <person name="Zhang Y."/>
        </authorList>
    </citation>
    <scope>NUCLEOTIDE SEQUENCE [LARGE SCALE GENOMIC DNA]</scope>
    <source>
        <strain evidence="2">cv. Punajuju</strain>
        <tissue evidence="1">Leaves</tissue>
    </source>
</reference>
<keyword evidence="2" id="KW-1185">Reference proteome</keyword>
<evidence type="ECO:0000313" key="2">
    <source>
        <dbReference type="Proteomes" id="UP001055811"/>
    </source>
</evidence>
<name>A0ACB9GG81_CICIN</name>